<proteinExistence type="predicted"/>
<name>A0ABS2QRC1_9BACI</name>
<keyword evidence="3" id="KW-1185">Reference proteome</keyword>
<sequence>MKMILEYKWFFFIGSELFFFICTAVFLLLRYWFQLYQLSIVPVILFLAGEVFLVGLGIYDYIEAGSFNLFQFIILLFVLYAMTSGKQSLKQLDHEIKQKVAKFKNQKSPLE</sequence>
<reference evidence="2 3" key="1">
    <citation type="submission" date="2021-01" db="EMBL/GenBank/DDBJ databases">
        <title>Genomic Encyclopedia of Type Strains, Phase IV (KMG-IV): sequencing the most valuable type-strain genomes for metagenomic binning, comparative biology and taxonomic classification.</title>
        <authorList>
            <person name="Goeker M."/>
        </authorList>
    </citation>
    <scope>NUCLEOTIDE SEQUENCE [LARGE SCALE GENOMIC DNA]</scope>
    <source>
        <strain evidence="2 3">DSM 104297</strain>
    </source>
</reference>
<feature type="transmembrane region" description="Helical" evidence="1">
    <location>
        <begin position="12"/>
        <end position="33"/>
    </location>
</feature>
<feature type="transmembrane region" description="Helical" evidence="1">
    <location>
        <begin position="40"/>
        <end position="59"/>
    </location>
</feature>
<evidence type="ECO:0000313" key="2">
    <source>
        <dbReference type="EMBL" id="MBM7701998.1"/>
    </source>
</evidence>
<dbReference type="EMBL" id="JAFBFC010000001">
    <property type="protein sequence ID" value="MBM7701998.1"/>
    <property type="molecule type" value="Genomic_DNA"/>
</dbReference>
<dbReference type="RefSeq" id="WP_205184157.1">
    <property type="nucleotide sequence ID" value="NZ_JAFBFC010000001.1"/>
</dbReference>
<evidence type="ECO:0000256" key="1">
    <source>
        <dbReference type="SAM" id="Phobius"/>
    </source>
</evidence>
<evidence type="ECO:0000313" key="3">
    <source>
        <dbReference type="Proteomes" id="UP000809829"/>
    </source>
</evidence>
<keyword evidence="1" id="KW-1133">Transmembrane helix</keyword>
<keyword evidence="1" id="KW-0472">Membrane</keyword>
<keyword evidence="1" id="KW-0812">Transmembrane</keyword>
<feature type="transmembrane region" description="Helical" evidence="1">
    <location>
        <begin position="65"/>
        <end position="82"/>
    </location>
</feature>
<organism evidence="2 3">
    <name type="scientific">Priestia iocasae</name>
    <dbReference type="NCBI Taxonomy" id="2291674"/>
    <lineage>
        <taxon>Bacteria</taxon>
        <taxon>Bacillati</taxon>
        <taxon>Bacillota</taxon>
        <taxon>Bacilli</taxon>
        <taxon>Bacillales</taxon>
        <taxon>Bacillaceae</taxon>
        <taxon>Priestia</taxon>
    </lineage>
</organism>
<dbReference type="Proteomes" id="UP000809829">
    <property type="component" value="Unassembled WGS sequence"/>
</dbReference>
<gene>
    <name evidence="2" type="ORF">JOC83_000824</name>
</gene>
<comment type="caution">
    <text evidence="2">The sequence shown here is derived from an EMBL/GenBank/DDBJ whole genome shotgun (WGS) entry which is preliminary data.</text>
</comment>
<protein>
    <submittedName>
        <fullName evidence="2">Cell shape-determining protein MreC</fullName>
    </submittedName>
</protein>
<accession>A0ABS2QRC1</accession>